<evidence type="ECO:0000259" key="3">
    <source>
        <dbReference type="Pfam" id="PF07969"/>
    </source>
</evidence>
<feature type="domain" description="Dihydroorotase catalytic" evidence="4">
    <location>
        <begin position="68"/>
        <end position="257"/>
    </location>
</feature>
<keyword evidence="2" id="KW-0665">Pyrimidine biosynthesis</keyword>
<gene>
    <name evidence="5" type="ordered locus">Hden_0635</name>
</gene>
<dbReference type="GO" id="GO:0005737">
    <property type="term" value="C:cytoplasm"/>
    <property type="evidence" value="ECO:0007669"/>
    <property type="project" value="TreeGrafter"/>
</dbReference>
<dbReference type="EMBL" id="CP002083">
    <property type="protein sequence ID" value="ADJ22456.1"/>
    <property type="molecule type" value="Genomic_DNA"/>
</dbReference>
<dbReference type="GO" id="GO:0004038">
    <property type="term" value="F:allantoinase activity"/>
    <property type="evidence" value="ECO:0007669"/>
    <property type="project" value="TreeGrafter"/>
</dbReference>
<dbReference type="STRING" id="582899.Hden_0635"/>
<protein>
    <submittedName>
        <fullName evidence="5">Dihydroorotase, multifunctional complex type</fullName>
    </submittedName>
</protein>
<feature type="domain" description="Amidohydrolase 3" evidence="3">
    <location>
        <begin position="360"/>
        <end position="440"/>
    </location>
</feature>
<evidence type="ECO:0000313" key="6">
    <source>
        <dbReference type="Proteomes" id="UP000002033"/>
    </source>
</evidence>
<evidence type="ECO:0000256" key="1">
    <source>
        <dbReference type="ARBA" id="ARBA00022833"/>
    </source>
</evidence>
<evidence type="ECO:0000259" key="4">
    <source>
        <dbReference type="Pfam" id="PF12890"/>
    </source>
</evidence>
<keyword evidence="6" id="KW-1185">Reference proteome</keyword>
<dbReference type="Gene3D" id="2.30.40.10">
    <property type="entry name" value="Urease, subunit C, domain 1"/>
    <property type="match status" value="1"/>
</dbReference>
<dbReference type="GO" id="GO:0006145">
    <property type="term" value="P:purine nucleobase catabolic process"/>
    <property type="evidence" value="ECO:0007669"/>
    <property type="project" value="TreeGrafter"/>
</dbReference>
<dbReference type="InterPro" id="IPR004722">
    <property type="entry name" value="DHOase"/>
</dbReference>
<dbReference type="SUPFAM" id="SSF51556">
    <property type="entry name" value="Metallo-dependent hydrolases"/>
    <property type="match status" value="1"/>
</dbReference>
<dbReference type="Pfam" id="PF07969">
    <property type="entry name" value="Amidohydro_3"/>
    <property type="match status" value="1"/>
</dbReference>
<dbReference type="GO" id="GO:0046872">
    <property type="term" value="F:metal ion binding"/>
    <property type="evidence" value="ECO:0007669"/>
    <property type="project" value="InterPro"/>
</dbReference>
<accession>D8JSX1</accession>
<dbReference type="InterPro" id="IPR050138">
    <property type="entry name" value="DHOase/Allantoinase_Hydrolase"/>
</dbReference>
<dbReference type="Proteomes" id="UP000002033">
    <property type="component" value="Chromosome"/>
</dbReference>
<dbReference type="CDD" id="cd01317">
    <property type="entry name" value="DHOase_IIa"/>
    <property type="match status" value="1"/>
</dbReference>
<dbReference type="AlphaFoldDB" id="D8JSX1"/>
<dbReference type="NCBIfam" id="NF006558">
    <property type="entry name" value="PRK09059.1"/>
    <property type="match status" value="1"/>
</dbReference>
<dbReference type="PANTHER" id="PTHR43668:SF2">
    <property type="entry name" value="ALLANTOINASE"/>
    <property type="match status" value="1"/>
</dbReference>
<sequence>MSKAASKTIEKPKSAGPATVFINARLLDPASSRDEPGGLLVKDGIIADLGSHLRRNAPEGATVIDCKGHVLAPGLIDAQVFTGEPGYEHRETLKTASHAAAAGGVTTIVVMPDTNPVIDQVSLVDFIQRRARDNALVHVHTMAAMTKGLKGEEMTEIGLLKRAGAIAFSNGKSSVVNTRVMRNVLSYAKDFNALVVHHTEDPYLSGSGAMNSGEVASRLGLPGISKIAETITLERDVRLVEMTGGRYHAATISCQESLDVVKAAKAKKLPVTCGVSINHLTLNENDIGPYRTFFKVRPPLRREEDRAAMVQGLANGDIDVIVSSHDPQDADTKRRPFAEAADGAVGLETLLSAALRLVHSGDVTLPAMLKALTINPARLLGLHSGRLAKGAIADLVLFDPGEPWVVNKDLLRSRSKNTPFDEAKMQGRVLRTVVAGETVYEYAGVERT</sequence>
<dbReference type="SUPFAM" id="SSF51338">
    <property type="entry name" value="Composite domain of metallo-dependent hydrolases"/>
    <property type="match status" value="1"/>
</dbReference>
<dbReference type="PANTHER" id="PTHR43668">
    <property type="entry name" value="ALLANTOINASE"/>
    <property type="match status" value="1"/>
</dbReference>
<reference evidence="6" key="1">
    <citation type="journal article" date="2011" name="J. Bacteriol.">
        <title>Genome sequences of eight morphologically diverse alphaproteobacteria.</title>
        <authorList>
            <consortium name="US DOE Joint Genome Institute"/>
            <person name="Brown P.J."/>
            <person name="Kysela D.T."/>
            <person name="Buechlein A."/>
            <person name="Hemmerich C."/>
            <person name="Brun Y.V."/>
        </authorList>
    </citation>
    <scope>NUCLEOTIDE SEQUENCE [LARGE SCALE GENOMIC DNA]</scope>
    <source>
        <strain evidence="6">ATCC 51888 / DSM 1869 / NCIB 11706 / TK 0415</strain>
    </source>
</reference>
<dbReference type="eggNOG" id="COG0044">
    <property type="taxonomic scope" value="Bacteria"/>
</dbReference>
<dbReference type="RefSeq" id="WP_013214673.1">
    <property type="nucleotide sequence ID" value="NC_014313.1"/>
</dbReference>
<dbReference type="HOGENOM" id="CLU_015572_1_0_5"/>
<evidence type="ECO:0000256" key="2">
    <source>
        <dbReference type="ARBA" id="ARBA00022975"/>
    </source>
</evidence>
<keyword evidence="1" id="KW-0862">Zinc</keyword>
<evidence type="ECO:0000313" key="5">
    <source>
        <dbReference type="EMBL" id="ADJ22456.1"/>
    </source>
</evidence>
<dbReference type="InterPro" id="IPR013108">
    <property type="entry name" value="Amidohydro_3"/>
</dbReference>
<dbReference type="InterPro" id="IPR032466">
    <property type="entry name" value="Metal_Hydrolase"/>
</dbReference>
<proteinExistence type="predicted"/>
<dbReference type="GO" id="GO:0006221">
    <property type="term" value="P:pyrimidine nucleotide biosynthetic process"/>
    <property type="evidence" value="ECO:0007669"/>
    <property type="project" value="UniProtKB-KW"/>
</dbReference>
<dbReference type="GO" id="GO:0004151">
    <property type="term" value="F:dihydroorotase activity"/>
    <property type="evidence" value="ECO:0007669"/>
    <property type="project" value="InterPro"/>
</dbReference>
<organism evidence="5 6">
    <name type="scientific">Hyphomicrobium denitrificans (strain ATCC 51888 / DSM 1869 / NCIMB 11706 / TK 0415)</name>
    <dbReference type="NCBI Taxonomy" id="582899"/>
    <lineage>
        <taxon>Bacteria</taxon>
        <taxon>Pseudomonadati</taxon>
        <taxon>Pseudomonadota</taxon>
        <taxon>Alphaproteobacteria</taxon>
        <taxon>Hyphomicrobiales</taxon>
        <taxon>Hyphomicrobiaceae</taxon>
        <taxon>Hyphomicrobium</taxon>
    </lineage>
</organism>
<dbReference type="Pfam" id="PF12890">
    <property type="entry name" value="DHOase"/>
    <property type="match status" value="1"/>
</dbReference>
<dbReference type="KEGG" id="hdn:Hden_0635"/>
<dbReference type="InterPro" id="IPR024403">
    <property type="entry name" value="DHOase_cat"/>
</dbReference>
<dbReference type="InterPro" id="IPR011059">
    <property type="entry name" value="Metal-dep_hydrolase_composite"/>
</dbReference>
<name>D8JSX1_HYPDA</name>
<dbReference type="NCBIfam" id="TIGR00857">
    <property type="entry name" value="pyrC_multi"/>
    <property type="match status" value="1"/>
</dbReference>
<dbReference type="Gene3D" id="3.20.20.140">
    <property type="entry name" value="Metal-dependent hydrolases"/>
    <property type="match status" value="1"/>
</dbReference>